<comment type="caution">
    <text evidence="3">The sequence shown here is derived from an EMBL/GenBank/DDBJ whole genome shotgun (WGS) entry which is preliminary data.</text>
</comment>
<dbReference type="InterPro" id="IPR028098">
    <property type="entry name" value="Glyco_trans_4-like_N"/>
</dbReference>
<feature type="domain" description="Glycosyltransferase subfamily 4-like N-terminal" evidence="2">
    <location>
        <begin position="12"/>
        <end position="174"/>
    </location>
</feature>
<evidence type="ECO:0000313" key="4">
    <source>
        <dbReference type="Proteomes" id="UP000178107"/>
    </source>
</evidence>
<evidence type="ECO:0000259" key="2">
    <source>
        <dbReference type="Pfam" id="PF13439"/>
    </source>
</evidence>
<evidence type="ECO:0000259" key="1">
    <source>
        <dbReference type="Pfam" id="PF00534"/>
    </source>
</evidence>
<sequence>MKIIYGITKSNFGGAQRYVFDLATEAKKAGHDVVVLCGGAGALVEKLKAEEIRVISLPHLHRDISIIDEIKSFYFIFRTLWHEKPDIFHTNSSKMGGIGNYAARMAGVKKIIFTTHGWTFNEPRPLWQKLVVKLFVWLMILLSHKTICVSEKTKKDISHFPFIQNKLRVIHNGIAPFQMLERNTARRALGIHEPETLVAGTLSELHPVKGLDVLLDAWEKFSKKDGATLVMIGEGEVRKNLEDYADELGIRDKVIFKGYLDNAKQYLSAFDIFLLPSRSEALPYTLLEAGLASRPVIASSVGGIPEVIQNGLNGALVPAEDSETLFSTLVLLSEDPGLRSRLGSALAETVKEKFSLEKMARKTLALY</sequence>
<dbReference type="Proteomes" id="UP000178107">
    <property type="component" value="Unassembled WGS sequence"/>
</dbReference>
<dbReference type="CDD" id="cd03808">
    <property type="entry name" value="GT4_CapM-like"/>
    <property type="match status" value="1"/>
</dbReference>
<dbReference type="Pfam" id="PF00534">
    <property type="entry name" value="Glycos_transf_1"/>
    <property type="match status" value="1"/>
</dbReference>
<organism evidence="3 4">
    <name type="scientific">Candidatus Zambryskibacteria bacterium RIFCSPHIGHO2_01_FULL_46_25</name>
    <dbReference type="NCBI Taxonomy" id="1802738"/>
    <lineage>
        <taxon>Bacteria</taxon>
        <taxon>Candidatus Zambryskiibacteriota</taxon>
    </lineage>
</organism>
<dbReference type="PANTHER" id="PTHR12526">
    <property type="entry name" value="GLYCOSYLTRANSFERASE"/>
    <property type="match status" value="1"/>
</dbReference>
<dbReference type="EMBL" id="MHVH01000002">
    <property type="protein sequence ID" value="OHA90753.1"/>
    <property type="molecule type" value="Genomic_DNA"/>
</dbReference>
<dbReference type="AlphaFoldDB" id="A0A1G2T0F1"/>
<dbReference type="Gene3D" id="3.40.50.2000">
    <property type="entry name" value="Glycogen Phosphorylase B"/>
    <property type="match status" value="2"/>
</dbReference>
<reference evidence="3 4" key="1">
    <citation type="journal article" date="2016" name="Nat. Commun.">
        <title>Thousands of microbial genomes shed light on interconnected biogeochemical processes in an aquifer system.</title>
        <authorList>
            <person name="Anantharaman K."/>
            <person name="Brown C.T."/>
            <person name="Hug L.A."/>
            <person name="Sharon I."/>
            <person name="Castelle C.J."/>
            <person name="Probst A.J."/>
            <person name="Thomas B.C."/>
            <person name="Singh A."/>
            <person name="Wilkins M.J."/>
            <person name="Karaoz U."/>
            <person name="Brodie E.L."/>
            <person name="Williams K.H."/>
            <person name="Hubbard S.S."/>
            <person name="Banfield J.F."/>
        </authorList>
    </citation>
    <scope>NUCLEOTIDE SEQUENCE [LARGE SCALE GENOMIC DNA]</scope>
</reference>
<evidence type="ECO:0008006" key="5">
    <source>
        <dbReference type="Google" id="ProtNLM"/>
    </source>
</evidence>
<proteinExistence type="predicted"/>
<dbReference type="SUPFAM" id="SSF53756">
    <property type="entry name" value="UDP-Glycosyltransferase/glycogen phosphorylase"/>
    <property type="match status" value="1"/>
</dbReference>
<name>A0A1G2T0F1_9BACT</name>
<dbReference type="GO" id="GO:0016757">
    <property type="term" value="F:glycosyltransferase activity"/>
    <property type="evidence" value="ECO:0007669"/>
    <property type="project" value="InterPro"/>
</dbReference>
<accession>A0A1G2T0F1</accession>
<gene>
    <name evidence="3" type="ORF">A2838_01125</name>
</gene>
<dbReference type="PANTHER" id="PTHR12526:SF630">
    <property type="entry name" value="GLYCOSYLTRANSFERASE"/>
    <property type="match status" value="1"/>
</dbReference>
<evidence type="ECO:0000313" key="3">
    <source>
        <dbReference type="EMBL" id="OHA90753.1"/>
    </source>
</evidence>
<protein>
    <recommendedName>
        <fullName evidence="5">Glycosyl transferase family 1</fullName>
    </recommendedName>
</protein>
<dbReference type="InterPro" id="IPR001296">
    <property type="entry name" value="Glyco_trans_1"/>
</dbReference>
<dbReference type="Pfam" id="PF13439">
    <property type="entry name" value="Glyco_transf_4"/>
    <property type="match status" value="1"/>
</dbReference>
<feature type="domain" description="Glycosyl transferase family 1" evidence="1">
    <location>
        <begin position="196"/>
        <end position="345"/>
    </location>
</feature>